<evidence type="ECO:0000256" key="1">
    <source>
        <dbReference type="ARBA" id="ARBA00022679"/>
    </source>
</evidence>
<dbReference type="Pfam" id="PF00583">
    <property type="entry name" value="Acetyltransf_1"/>
    <property type="match status" value="1"/>
</dbReference>
<proteinExistence type="predicted"/>
<keyword evidence="1" id="KW-0808">Transferase</keyword>
<dbReference type="PROSITE" id="PS51186">
    <property type="entry name" value="GNAT"/>
    <property type="match status" value="1"/>
</dbReference>
<dbReference type="SUPFAM" id="SSF55729">
    <property type="entry name" value="Acyl-CoA N-acyltransferases (Nat)"/>
    <property type="match status" value="1"/>
</dbReference>
<dbReference type="GO" id="GO:0016747">
    <property type="term" value="F:acyltransferase activity, transferring groups other than amino-acyl groups"/>
    <property type="evidence" value="ECO:0007669"/>
    <property type="project" value="InterPro"/>
</dbReference>
<feature type="domain" description="N-acetyltransferase" evidence="3">
    <location>
        <begin position="1"/>
        <end position="158"/>
    </location>
</feature>
<accession>A0AAE3WAX1</accession>
<protein>
    <submittedName>
        <fullName evidence="4">GNAT family N-acetyltransferase</fullName>
    </submittedName>
</protein>
<dbReference type="PANTHER" id="PTHR43072:SF23">
    <property type="entry name" value="UPF0039 PROTEIN C11D3.02C"/>
    <property type="match status" value="1"/>
</dbReference>
<dbReference type="AlphaFoldDB" id="A0AAE3WAX1"/>
<evidence type="ECO:0000313" key="4">
    <source>
        <dbReference type="EMBL" id="MDQ2088330.1"/>
    </source>
</evidence>
<dbReference type="Gene3D" id="3.40.630.30">
    <property type="match status" value="1"/>
</dbReference>
<sequence>MIRTARVEDAAGIAAIWNPIIADSSITFTSEPKTEDGLRALIAARGPAFLVAEPADTILGFATFGPFRSGPGYAASAEHTILVAPAARGRGLGRTLMQTLEDRARAAGLHVLIGGISGENAAGIAFHAAMGFCETARMPEVGRKFGRWLDLVCMQKIL</sequence>
<organism evidence="4 5">
    <name type="scientific">Marimonas arenosa</name>
    <dbReference type="NCBI Taxonomy" id="1795305"/>
    <lineage>
        <taxon>Bacteria</taxon>
        <taxon>Pseudomonadati</taxon>
        <taxon>Pseudomonadota</taxon>
        <taxon>Alphaproteobacteria</taxon>
        <taxon>Rhodobacterales</taxon>
        <taxon>Paracoccaceae</taxon>
        <taxon>Marimonas</taxon>
    </lineage>
</organism>
<dbReference type="InterPro" id="IPR016181">
    <property type="entry name" value="Acyl_CoA_acyltransferase"/>
</dbReference>
<dbReference type="Proteomes" id="UP001226762">
    <property type="component" value="Unassembled WGS sequence"/>
</dbReference>
<dbReference type="CDD" id="cd04301">
    <property type="entry name" value="NAT_SF"/>
    <property type="match status" value="1"/>
</dbReference>
<gene>
    <name evidence="4" type="ORF">NO357_00245</name>
</gene>
<dbReference type="EMBL" id="JANHAX010000001">
    <property type="protein sequence ID" value="MDQ2088330.1"/>
    <property type="molecule type" value="Genomic_DNA"/>
</dbReference>
<evidence type="ECO:0000256" key="2">
    <source>
        <dbReference type="ARBA" id="ARBA00023315"/>
    </source>
</evidence>
<dbReference type="RefSeq" id="WP_306733603.1">
    <property type="nucleotide sequence ID" value="NZ_JANHAX010000001.1"/>
</dbReference>
<name>A0AAE3WAX1_9RHOB</name>
<keyword evidence="5" id="KW-1185">Reference proteome</keyword>
<reference evidence="4" key="2">
    <citation type="submission" date="2023-02" db="EMBL/GenBank/DDBJ databases">
        <title>'Rhodoalgimonas zhirmunskyi' gen. nov., isolated from a red alga.</title>
        <authorList>
            <person name="Nedashkovskaya O.I."/>
            <person name="Otstavnykh N.Y."/>
            <person name="Bystritskaya E.P."/>
            <person name="Balabanova L.A."/>
            <person name="Isaeva M.P."/>
        </authorList>
    </citation>
    <scope>NUCLEOTIDE SEQUENCE</scope>
    <source>
        <strain evidence="4">KCTC 52189</strain>
    </source>
</reference>
<dbReference type="PANTHER" id="PTHR43072">
    <property type="entry name" value="N-ACETYLTRANSFERASE"/>
    <property type="match status" value="1"/>
</dbReference>
<comment type="caution">
    <text evidence="4">The sequence shown here is derived from an EMBL/GenBank/DDBJ whole genome shotgun (WGS) entry which is preliminary data.</text>
</comment>
<reference evidence="4" key="1">
    <citation type="submission" date="2022-07" db="EMBL/GenBank/DDBJ databases">
        <authorList>
            <person name="Otstavnykh N."/>
            <person name="Isaeva M."/>
            <person name="Bystritskaya E."/>
        </authorList>
    </citation>
    <scope>NUCLEOTIDE SEQUENCE</scope>
    <source>
        <strain evidence="4">KCTC 52189</strain>
    </source>
</reference>
<keyword evidence="2" id="KW-0012">Acyltransferase</keyword>
<evidence type="ECO:0000259" key="3">
    <source>
        <dbReference type="PROSITE" id="PS51186"/>
    </source>
</evidence>
<evidence type="ECO:0000313" key="5">
    <source>
        <dbReference type="Proteomes" id="UP001226762"/>
    </source>
</evidence>
<dbReference type="InterPro" id="IPR000182">
    <property type="entry name" value="GNAT_dom"/>
</dbReference>